<accession>A0A2N9GT87</accession>
<evidence type="ECO:0000313" key="3">
    <source>
        <dbReference type="EMBL" id="SPD05627.1"/>
    </source>
</evidence>
<dbReference type="SUPFAM" id="SSF53756">
    <property type="entry name" value="UDP-Glycosyltransferase/glycogen phosphorylase"/>
    <property type="match status" value="1"/>
</dbReference>
<feature type="chain" id="PRO_5014750781" description="UDP-glycosyltransferases domain-containing protein" evidence="2">
    <location>
        <begin position="20"/>
        <end position="134"/>
    </location>
</feature>
<keyword evidence="1" id="KW-0808">Transferase</keyword>
<protein>
    <recommendedName>
        <fullName evidence="4">UDP-glycosyltransferases domain-containing protein</fullName>
    </recommendedName>
</protein>
<dbReference type="GO" id="GO:0008194">
    <property type="term" value="F:UDP-glycosyltransferase activity"/>
    <property type="evidence" value="ECO:0007669"/>
    <property type="project" value="InterPro"/>
</dbReference>
<dbReference type="PANTHER" id="PTHR48045:SF34">
    <property type="entry name" value="ISOFLAVONE 7-O-GLUCOSYLTRANSFERASE 1-LIKE"/>
    <property type="match status" value="1"/>
</dbReference>
<dbReference type="InterPro" id="IPR002213">
    <property type="entry name" value="UDP_glucos_trans"/>
</dbReference>
<evidence type="ECO:0008006" key="4">
    <source>
        <dbReference type="Google" id="ProtNLM"/>
    </source>
</evidence>
<name>A0A2N9GT87_FAGSY</name>
<dbReference type="PANTHER" id="PTHR48045">
    <property type="entry name" value="UDP-GLYCOSYLTRANSFERASE 72B1"/>
    <property type="match status" value="1"/>
</dbReference>
<gene>
    <name evidence="3" type="ORF">FSB_LOCUS33509</name>
</gene>
<organism evidence="3">
    <name type="scientific">Fagus sylvatica</name>
    <name type="common">Beechnut</name>
    <dbReference type="NCBI Taxonomy" id="28930"/>
    <lineage>
        <taxon>Eukaryota</taxon>
        <taxon>Viridiplantae</taxon>
        <taxon>Streptophyta</taxon>
        <taxon>Embryophyta</taxon>
        <taxon>Tracheophyta</taxon>
        <taxon>Spermatophyta</taxon>
        <taxon>Magnoliopsida</taxon>
        <taxon>eudicotyledons</taxon>
        <taxon>Gunneridae</taxon>
        <taxon>Pentapetalae</taxon>
        <taxon>rosids</taxon>
        <taxon>fabids</taxon>
        <taxon>Fagales</taxon>
        <taxon>Fagaceae</taxon>
        <taxon>Fagus</taxon>
    </lineage>
</organism>
<feature type="signal peptide" evidence="2">
    <location>
        <begin position="1"/>
        <end position="19"/>
    </location>
</feature>
<dbReference type="Pfam" id="PF00201">
    <property type="entry name" value="UDPGT"/>
    <property type="match status" value="1"/>
</dbReference>
<dbReference type="Gene3D" id="3.40.50.2000">
    <property type="entry name" value="Glycogen Phosphorylase B"/>
    <property type="match status" value="1"/>
</dbReference>
<proteinExistence type="predicted"/>
<sequence>MGTAVVFLFFGLLVKWVCSLSHSAVGVCVTHCGYNSVFESIVGEVPMICTPIWGDNKMNGRMVEDVWGIGVRVEGGVFTKNGMLKSLELVLGVPERGKRMREKIRELKEIVVKAAGTNGIASQDFKTLVELISK</sequence>
<dbReference type="EMBL" id="OIVN01002680">
    <property type="protein sequence ID" value="SPD05627.1"/>
    <property type="molecule type" value="Genomic_DNA"/>
</dbReference>
<evidence type="ECO:0000256" key="2">
    <source>
        <dbReference type="SAM" id="SignalP"/>
    </source>
</evidence>
<reference evidence="3" key="1">
    <citation type="submission" date="2018-02" db="EMBL/GenBank/DDBJ databases">
        <authorList>
            <person name="Cohen D.B."/>
            <person name="Kent A.D."/>
        </authorList>
    </citation>
    <scope>NUCLEOTIDE SEQUENCE</scope>
</reference>
<evidence type="ECO:0000256" key="1">
    <source>
        <dbReference type="ARBA" id="ARBA00022679"/>
    </source>
</evidence>
<keyword evidence="2" id="KW-0732">Signal</keyword>
<dbReference type="AlphaFoldDB" id="A0A2N9GT87"/>